<gene>
    <name evidence="2" type="ORF">A1O9_06494</name>
</gene>
<organism evidence="2 3">
    <name type="scientific">Exophiala aquamarina CBS 119918</name>
    <dbReference type="NCBI Taxonomy" id="1182545"/>
    <lineage>
        <taxon>Eukaryota</taxon>
        <taxon>Fungi</taxon>
        <taxon>Dikarya</taxon>
        <taxon>Ascomycota</taxon>
        <taxon>Pezizomycotina</taxon>
        <taxon>Eurotiomycetes</taxon>
        <taxon>Chaetothyriomycetidae</taxon>
        <taxon>Chaetothyriales</taxon>
        <taxon>Herpotrichiellaceae</taxon>
        <taxon>Exophiala</taxon>
    </lineage>
</organism>
<proteinExistence type="predicted"/>
<dbReference type="RefSeq" id="XP_013261158.1">
    <property type="nucleotide sequence ID" value="XM_013405704.1"/>
</dbReference>
<dbReference type="OrthoDB" id="4137750at2759"/>
<dbReference type="EMBL" id="AMGV01000004">
    <property type="protein sequence ID" value="KEF58568.1"/>
    <property type="molecule type" value="Genomic_DNA"/>
</dbReference>
<name>A0A072PGX9_9EURO</name>
<comment type="caution">
    <text evidence="2">The sequence shown here is derived from an EMBL/GenBank/DDBJ whole genome shotgun (WGS) entry which is preliminary data.</text>
</comment>
<dbReference type="VEuPathDB" id="FungiDB:A1O9_06494"/>
<accession>A0A072PGX9</accession>
<protein>
    <submittedName>
        <fullName evidence="2">Uncharacterized protein</fullName>
    </submittedName>
</protein>
<dbReference type="HOGENOM" id="CLU_040824_0_0_1"/>
<sequence length="328" mass="35415">MYSTLDDACICSTVRDLFDSSIPIALGTNPEDPGSPLTQFQQRDPGQDESVVQISDPEPSYIPPPKPDITPDLIAEALAIQPQNTATVSSIIPYFKSGIFKVFIQLNGPVAVTIVVNASVSLPCDSIGLADPQPNVALVPKVVHEGQGVNQTVIADCEVIAVNMYNPQVITYWIQKIADGTLYSVVSSNKVRDIDKMDTSQSVALALVTLSGGEKRSLPHTAGLIAPEKRQIFAADCVVACPFYHMHMIQGTDGYCGCMFNSAEQEVKLTTRGIKEPDVYTTIMTAEACAAMICFNEGNKPAAFNPFTRTCWCYTQPTIDSNPSAWNG</sequence>
<dbReference type="Proteomes" id="UP000027920">
    <property type="component" value="Unassembled WGS sequence"/>
</dbReference>
<keyword evidence="3" id="KW-1185">Reference proteome</keyword>
<evidence type="ECO:0000313" key="2">
    <source>
        <dbReference type="EMBL" id="KEF58568.1"/>
    </source>
</evidence>
<dbReference type="GeneID" id="25281411"/>
<feature type="region of interest" description="Disordered" evidence="1">
    <location>
        <begin position="25"/>
        <end position="51"/>
    </location>
</feature>
<reference evidence="2 3" key="1">
    <citation type="submission" date="2013-03" db="EMBL/GenBank/DDBJ databases">
        <title>The Genome Sequence of Exophiala aquamarina CBS 119918.</title>
        <authorList>
            <consortium name="The Broad Institute Genomics Platform"/>
            <person name="Cuomo C."/>
            <person name="de Hoog S."/>
            <person name="Gorbushina A."/>
            <person name="Walker B."/>
            <person name="Young S.K."/>
            <person name="Zeng Q."/>
            <person name="Gargeya S."/>
            <person name="Fitzgerald M."/>
            <person name="Haas B."/>
            <person name="Abouelleil A."/>
            <person name="Allen A.W."/>
            <person name="Alvarado L."/>
            <person name="Arachchi H.M."/>
            <person name="Berlin A.M."/>
            <person name="Chapman S.B."/>
            <person name="Gainer-Dewar J."/>
            <person name="Goldberg J."/>
            <person name="Griggs A."/>
            <person name="Gujja S."/>
            <person name="Hansen M."/>
            <person name="Howarth C."/>
            <person name="Imamovic A."/>
            <person name="Ireland A."/>
            <person name="Larimer J."/>
            <person name="McCowan C."/>
            <person name="Murphy C."/>
            <person name="Pearson M."/>
            <person name="Poon T.W."/>
            <person name="Priest M."/>
            <person name="Roberts A."/>
            <person name="Saif S."/>
            <person name="Shea T."/>
            <person name="Sisk P."/>
            <person name="Sykes S."/>
            <person name="Wortman J."/>
            <person name="Nusbaum C."/>
            <person name="Birren B."/>
        </authorList>
    </citation>
    <scope>NUCLEOTIDE SEQUENCE [LARGE SCALE GENOMIC DNA]</scope>
    <source>
        <strain evidence="2 3">CBS 119918</strain>
    </source>
</reference>
<evidence type="ECO:0000313" key="3">
    <source>
        <dbReference type="Proteomes" id="UP000027920"/>
    </source>
</evidence>
<dbReference type="AlphaFoldDB" id="A0A072PGX9"/>
<evidence type="ECO:0000256" key="1">
    <source>
        <dbReference type="SAM" id="MobiDB-lite"/>
    </source>
</evidence>